<protein>
    <submittedName>
        <fullName evidence="1">Uncharacterized protein</fullName>
    </submittedName>
</protein>
<dbReference type="Proteomes" id="UP001292094">
    <property type="component" value="Unassembled WGS sequence"/>
</dbReference>
<dbReference type="EMBL" id="JAWZYT010000426">
    <property type="protein sequence ID" value="KAK4323680.1"/>
    <property type="molecule type" value="Genomic_DNA"/>
</dbReference>
<sequence>MTLPQIILPWVITGGTPDKVTDKVTPLQDAQITCIVYYLRPITVITPSTITTTTIITTTTTTITTTKPGKGDHIMVEMDSHIPNTMVADGGENCVVLRRDDVRN</sequence>
<comment type="caution">
    <text evidence="1">The sequence shown here is derived from an EMBL/GenBank/DDBJ whole genome shotgun (WGS) entry which is preliminary data.</text>
</comment>
<accession>A0AAE1QCJ9</accession>
<evidence type="ECO:0000313" key="1">
    <source>
        <dbReference type="EMBL" id="KAK4323680.1"/>
    </source>
</evidence>
<evidence type="ECO:0000313" key="2">
    <source>
        <dbReference type="Proteomes" id="UP001292094"/>
    </source>
</evidence>
<proteinExistence type="predicted"/>
<keyword evidence="2" id="KW-1185">Reference proteome</keyword>
<name>A0AAE1QCJ9_9EUCA</name>
<dbReference type="AlphaFoldDB" id="A0AAE1QCJ9"/>
<reference evidence="1" key="1">
    <citation type="submission" date="2023-11" db="EMBL/GenBank/DDBJ databases">
        <title>Genome assemblies of two species of porcelain crab, Petrolisthes cinctipes and Petrolisthes manimaculis (Anomura: Porcellanidae).</title>
        <authorList>
            <person name="Angst P."/>
        </authorList>
    </citation>
    <scope>NUCLEOTIDE SEQUENCE</scope>
    <source>
        <strain evidence="1">PB745_02</strain>
        <tissue evidence="1">Gill</tissue>
    </source>
</reference>
<gene>
    <name evidence="1" type="ORF">Pmani_005651</name>
</gene>
<organism evidence="1 2">
    <name type="scientific">Petrolisthes manimaculis</name>
    <dbReference type="NCBI Taxonomy" id="1843537"/>
    <lineage>
        <taxon>Eukaryota</taxon>
        <taxon>Metazoa</taxon>
        <taxon>Ecdysozoa</taxon>
        <taxon>Arthropoda</taxon>
        <taxon>Crustacea</taxon>
        <taxon>Multicrustacea</taxon>
        <taxon>Malacostraca</taxon>
        <taxon>Eumalacostraca</taxon>
        <taxon>Eucarida</taxon>
        <taxon>Decapoda</taxon>
        <taxon>Pleocyemata</taxon>
        <taxon>Anomura</taxon>
        <taxon>Galatheoidea</taxon>
        <taxon>Porcellanidae</taxon>
        <taxon>Petrolisthes</taxon>
    </lineage>
</organism>